<evidence type="ECO:0000256" key="1">
    <source>
        <dbReference type="ARBA" id="ARBA00001913"/>
    </source>
</evidence>
<evidence type="ECO:0000256" key="2">
    <source>
        <dbReference type="ARBA" id="ARBA00004613"/>
    </source>
</evidence>
<feature type="domain" description="Peptidase M10 serralysin C-terminal" evidence="6">
    <location>
        <begin position="483"/>
        <end position="614"/>
    </location>
</feature>
<feature type="region of interest" description="Disordered" evidence="5">
    <location>
        <begin position="310"/>
        <end position="329"/>
    </location>
</feature>
<dbReference type="InterPro" id="IPR018511">
    <property type="entry name" value="Hemolysin-typ_Ca-bd_CS"/>
</dbReference>
<dbReference type="InterPro" id="IPR011050">
    <property type="entry name" value="Pectin_lyase_fold/virulence"/>
</dbReference>
<dbReference type="EMBL" id="QGNA01000008">
    <property type="protein sequence ID" value="PWS34254.1"/>
    <property type="molecule type" value="Genomic_DNA"/>
</dbReference>
<comment type="subcellular location">
    <subcellularLocation>
        <location evidence="2">Secreted</location>
    </subcellularLocation>
</comment>
<dbReference type="PROSITE" id="PS00330">
    <property type="entry name" value="HEMOLYSIN_CALCIUM"/>
    <property type="match status" value="1"/>
</dbReference>
<feature type="domain" description="Right handed beta helix" evidence="7">
    <location>
        <begin position="77"/>
        <end position="211"/>
    </location>
</feature>
<dbReference type="InterPro" id="IPR012334">
    <property type="entry name" value="Pectin_lyas_fold"/>
</dbReference>
<keyword evidence="4" id="KW-0677">Repeat</keyword>
<protein>
    <recommendedName>
        <fullName evidence="10">Right handed beta helix domain-containing protein</fullName>
    </recommendedName>
</protein>
<comment type="caution">
    <text evidence="8">The sequence shown here is derived from an EMBL/GenBank/DDBJ whole genome shotgun (WGS) entry which is preliminary data.</text>
</comment>
<accession>A0A317F539</accession>
<dbReference type="InterPro" id="IPR001343">
    <property type="entry name" value="Hemolysn_Ca-bd"/>
</dbReference>
<dbReference type="RefSeq" id="WP_109873623.1">
    <property type="nucleotide sequence ID" value="NZ_QGNA01000008.1"/>
</dbReference>
<evidence type="ECO:0000259" key="7">
    <source>
        <dbReference type="Pfam" id="PF13229"/>
    </source>
</evidence>
<evidence type="ECO:0000256" key="4">
    <source>
        <dbReference type="ARBA" id="ARBA00022737"/>
    </source>
</evidence>
<dbReference type="OrthoDB" id="7237303at2"/>
<evidence type="ECO:0000256" key="3">
    <source>
        <dbReference type="ARBA" id="ARBA00022525"/>
    </source>
</evidence>
<dbReference type="SUPFAM" id="SSF51126">
    <property type="entry name" value="Pectin lyase-like"/>
    <property type="match status" value="1"/>
</dbReference>
<organism evidence="8 9">
    <name type="scientific">Falsiroseomonas bella</name>
    <dbReference type="NCBI Taxonomy" id="2184016"/>
    <lineage>
        <taxon>Bacteria</taxon>
        <taxon>Pseudomonadati</taxon>
        <taxon>Pseudomonadota</taxon>
        <taxon>Alphaproteobacteria</taxon>
        <taxon>Acetobacterales</taxon>
        <taxon>Roseomonadaceae</taxon>
        <taxon>Falsiroseomonas</taxon>
    </lineage>
</organism>
<comment type="cofactor">
    <cofactor evidence="1">
        <name>Ca(2+)</name>
        <dbReference type="ChEBI" id="CHEBI:29108"/>
    </cofactor>
</comment>
<dbReference type="Gene3D" id="2.160.20.10">
    <property type="entry name" value="Single-stranded right-handed beta-helix, Pectin lyase-like"/>
    <property type="match status" value="1"/>
</dbReference>
<reference evidence="9" key="1">
    <citation type="submission" date="2018-05" db="EMBL/GenBank/DDBJ databases">
        <authorList>
            <person name="Du Z."/>
            <person name="Wang X."/>
        </authorList>
    </citation>
    <scope>NUCLEOTIDE SEQUENCE [LARGE SCALE GENOMIC DNA]</scope>
    <source>
        <strain evidence="9">CQN31</strain>
    </source>
</reference>
<evidence type="ECO:0000256" key="5">
    <source>
        <dbReference type="SAM" id="MobiDB-lite"/>
    </source>
</evidence>
<sequence length="625" mass="62157">MATLTVGTGQQYATIAAAVAASKDGDVLAVQAGTYTNDFATITTDITIKAVGGIAKLVATVAPPNGKAILITRSDVTIQGLEFTGAKVPDGNGAGIRFEGGNLTILDSHFHHNQDGLLSGSYPDGTITIRRSEFGHNGTGDGKTHGLYVGKIKSLVIEDSYFHDTRVGHEIKSRAIETVIRNSRIQDEDGTTSYSIDLPNGGKALLENNVIQQGAKSQNPAIVHFGGEGTPYAGSSLVMTDNVVINNLSSVSAKLLLNQTTYGATISGTDVFGLAANQISSTTAAVSGTTFLSVAPALDTTSPWSGFVTGTGGTGGGETGGGTTGGGTTGGGSSGGAYLGTAANDVLTLDAPVTGATVDLLGGSDRLVLSSAGPNSLSVANVERISGGAAADSVTLTTAAQGAVVDLGGGADRLQLATGVANSVIVGNVETILGGSATDAVTFATAVTGATLDLGGGTDRVKLSSLGANSVSVARVESVTGGTQADRITLTAGTATLDGLAGNDTLIGNAGADRLIGGTGVDLMTGGGGADRFVFKAGDSAVATPDRITDFQAGVDDLLFLGMLRGAFEWRGGAAFSAEGHSEARMATGTTLLLVDADGNGTADLAVNLAGGNLTGFGAGDFIWT</sequence>
<dbReference type="SUPFAM" id="SSF51120">
    <property type="entry name" value="beta-Roll"/>
    <property type="match status" value="1"/>
</dbReference>
<dbReference type="PRINTS" id="PR00313">
    <property type="entry name" value="CABNDNGRPT"/>
</dbReference>
<keyword evidence="9" id="KW-1185">Reference proteome</keyword>
<dbReference type="InterPro" id="IPR013858">
    <property type="entry name" value="Peptidase_M10B_C"/>
</dbReference>
<evidence type="ECO:0000313" key="8">
    <source>
        <dbReference type="EMBL" id="PWS34254.1"/>
    </source>
</evidence>
<dbReference type="Pfam" id="PF08548">
    <property type="entry name" value="Peptidase_M10_C"/>
    <property type="match status" value="1"/>
</dbReference>
<evidence type="ECO:0008006" key="10">
    <source>
        <dbReference type="Google" id="ProtNLM"/>
    </source>
</evidence>
<dbReference type="Proteomes" id="UP000245765">
    <property type="component" value="Unassembled WGS sequence"/>
</dbReference>
<evidence type="ECO:0000313" key="9">
    <source>
        <dbReference type="Proteomes" id="UP000245765"/>
    </source>
</evidence>
<gene>
    <name evidence="8" type="ORF">DFH01_26900</name>
</gene>
<dbReference type="InterPro" id="IPR011049">
    <property type="entry name" value="Serralysin-like_metalloprot_C"/>
</dbReference>
<dbReference type="Pfam" id="PF13229">
    <property type="entry name" value="Beta_helix"/>
    <property type="match status" value="1"/>
</dbReference>
<dbReference type="InterPro" id="IPR039448">
    <property type="entry name" value="Beta_helix"/>
</dbReference>
<keyword evidence="3" id="KW-0964">Secreted</keyword>
<name>A0A317F539_9PROT</name>
<evidence type="ECO:0000259" key="6">
    <source>
        <dbReference type="Pfam" id="PF08548"/>
    </source>
</evidence>
<dbReference type="GO" id="GO:0005509">
    <property type="term" value="F:calcium ion binding"/>
    <property type="evidence" value="ECO:0007669"/>
    <property type="project" value="InterPro"/>
</dbReference>
<dbReference type="AlphaFoldDB" id="A0A317F539"/>
<dbReference type="Pfam" id="PF00353">
    <property type="entry name" value="HemolysinCabind"/>
    <property type="match status" value="1"/>
</dbReference>
<proteinExistence type="predicted"/>
<dbReference type="GO" id="GO:0005615">
    <property type="term" value="C:extracellular space"/>
    <property type="evidence" value="ECO:0007669"/>
    <property type="project" value="InterPro"/>
</dbReference>
<dbReference type="Gene3D" id="2.150.10.10">
    <property type="entry name" value="Serralysin-like metalloprotease, C-terminal"/>
    <property type="match status" value="1"/>
</dbReference>